<proteinExistence type="predicted"/>
<dbReference type="OrthoDB" id="785602at2759"/>
<dbReference type="PANTHER" id="PTHR34200:SF2">
    <property type="entry name" value="TRANSMEMBRANE PROTEIN"/>
    <property type="match status" value="1"/>
</dbReference>
<evidence type="ECO:0000313" key="5">
    <source>
        <dbReference type="EMBL" id="KAG1338149.1"/>
    </source>
</evidence>
<dbReference type="PANTHER" id="PTHR34200">
    <property type="entry name" value="DENTIN SIALOPHOSPHOPROTEIN-LIKE ISOFORM X1"/>
    <property type="match status" value="1"/>
</dbReference>
<keyword evidence="3" id="KW-0732">Signal</keyword>
<dbReference type="Proteomes" id="UP000797356">
    <property type="component" value="Chromosome 4"/>
</dbReference>
<protein>
    <recommendedName>
        <fullName evidence="4">DUF7356 domain-containing protein</fullName>
    </recommendedName>
</protein>
<name>A0A8K0N0E7_COCNU</name>
<accession>A0A8K0N0E7</accession>
<comment type="caution">
    <text evidence="5">The sequence shown here is derived from an EMBL/GenBank/DDBJ whole genome shotgun (WGS) entry which is preliminary data.</text>
</comment>
<keyword evidence="2" id="KW-1133">Transmembrane helix</keyword>
<feature type="compositionally biased region" description="Polar residues" evidence="1">
    <location>
        <begin position="271"/>
        <end position="282"/>
    </location>
</feature>
<feature type="domain" description="DUF7356" evidence="4">
    <location>
        <begin position="117"/>
        <end position="211"/>
    </location>
</feature>
<feature type="compositionally biased region" description="Acidic residues" evidence="1">
    <location>
        <begin position="285"/>
        <end position="299"/>
    </location>
</feature>
<dbReference type="Pfam" id="PF24053">
    <property type="entry name" value="DUF7356"/>
    <property type="match status" value="1"/>
</dbReference>
<feature type="signal peptide" evidence="3">
    <location>
        <begin position="1"/>
        <end position="24"/>
    </location>
</feature>
<feature type="region of interest" description="Disordered" evidence="1">
    <location>
        <begin position="271"/>
        <end position="333"/>
    </location>
</feature>
<dbReference type="AlphaFoldDB" id="A0A8K0N0E7"/>
<sequence length="333" mass="35502">MEKIGVLAGILLVLVVARVPDASSRVLMADGTGGKKPNSGKVSPSPTPNPSPTTNVSESRQSRSPAANSTTGGPKTSSPLGNSAHLPIPSGPENNKNGENSKGSERRTNSGSPTGGPADSCPASSETCYIAELIACLRHPKNDSKKLLLLVQNTGENNMTVKIKVTPSIKINDKEIPIANGNTTEIPLNATEGLEIVLNAANGNCTLHPKASSDWDPFQFPAYATHLTPIYGAYFLFVTLVISGGTWACCKFRRGRRADTRIPYQQLEMGTQTQSAVVDSNTADGWDEGWDEDWDEEEAAPQPSEKHTTGSVSANGLTSRSPRKDGWDMDWDD</sequence>
<feature type="compositionally biased region" description="Polar residues" evidence="1">
    <location>
        <begin position="58"/>
        <end position="81"/>
    </location>
</feature>
<reference evidence="5" key="2">
    <citation type="submission" date="2019-07" db="EMBL/GenBank/DDBJ databases">
        <authorList>
            <person name="Yang Y."/>
            <person name="Bocs S."/>
            <person name="Baudouin L."/>
        </authorList>
    </citation>
    <scope>NUCLEOTIDE SEQUENCE</scope>
    <source>
        <tissue evidence="5">Spear leaf of Hainan Tall coconut</tissue>
    </source>
</reference>
<keyword evidence="2" id="KW-0812">Transmembrane</keyword>
<evidence type="ECO:0000256" key="3">
    <source>
        <dbReference type="SAM" id="SignalP"/>
    </source>
</evidence>
<feature type="compositionally biased region" description="Polar residues" evidence="1">
    <location>
        <begin position="309"/>
        <end position="320"/>
    </location>
</feature>
<feature type="region of interest" description="Disordered" evidence="1">
    <location>
        <begin position="28"/>
        <end position="122"/>
    </location>
</feature>
<evidence type="ECO:0000259" key="4">
    <source>
        <dbReference type="Pfam" id="PF24053"/>
    </source>
</evidence>
<dbReference type="EMBL" id="CM017875">
    <property type="protein sequence ID" value="KAG1338149.1"/>
    <property type="molecule type" value="Genomic_DNA"/>
</dbReference>
<evidence type="ECO:0000256" key="1">
    <source>
        <dbReference type="SAM" id="MobiDB-lite"/>
    </source>
</evidence>
<organism evidence="5 6">
    <name type="scientific">Cocos nucifera</name>
    <name type="common">Coconut palm</name>
    <dbReference type="NCBI Taxonomy" id="13894"/>
    <lineage>
        <taxon>Eukaryota</taxon>
        <taxon>Viridiplantae</taxon>
        <taxon>Streptophyta</taxon>
        <taxon>Embryophyta</taxon>
        <taxon>Tracheophyta</taxon>
        <taxon>Spermatophyta</taxon>
        <taxon>Magnoliopsida</taxon>
        <taxon>Liliopsida</taxon>
        <taxon>Arecaceae</taxon>
        <taxon>Arecoideae</taxon>
        <taxon>Cocoseae</taxon>
        <taxon>Attaleinae</taxon>
        <taxon>Cocos</taxon>
    </lineage>
</organism>
<dbReference type="InterPro" id="IPR055780">
    <property type="entry name" value="DUF7356"/>
</dbReference>
<reference evidence="5" key="1">
    <citation type="journal article" date="2017" name="Gigascience">
        <title>The genome draft of coconut (Cocos nucifera).</title>
        <authorList>
            <person name="Xiao Y."/>
            <person name="Xu P."/>
            <person name="Fan H."/>
            <person name="Baudouin L."/>
            <person name="Xia W."/>
            <person name="Bocs S."/>
            <person name="Xu J."/>
            <person name="Li Q."/>
            <person name="Guo A."/>
            <person name="Zhou L."/>
            <person name="Li J."/>
            <person name="Wu Y."/>
            <person name="Ma Z."/>
            <person name="Armero A."/>
            <person name="Issali A.E."/>
            <person name="Liu N."/>
            <person name="Peng M."/>
            <person name="Yang Y."/>
        </authorList>
    </citation>
    <scope>NUCLEOTIDE SEQUENCE</scope>
    <source>
        <tissue evidence="5">Spear leaf of Hainan Tall coconut</tissue>
    </source>
</reference>
<evidence type="ECO:0000313" key="6">
    <source>
        <dbReference type="Proteomes" id="UP000797356"/>
    </source>
</evidence>
<evidence type="ECO:0000256" key="2">
    <source>
        <dbReference type="SAM" id="Phobius"/>
    </source>
</evidence>
<feature type="chain" id="PRO_5035476994" description="DUF7356 domain-containing protein" evidence="3">
    <location>
        <begin position="25"/>
        <end position="333"/>
    </location>
</feature>
<keyword evidence="6" id="KW-1185">Reference proteome</keyword>
<gene>
    <name evidence="5" type="ORF">COCNU_04G004550</name>
</gene>
<feature type="compositionally biased region" description="Polar residues" evidence="1">
    <location>
        <begin position="92"/>
        <end position="101"/>
    </location>
</feature>
<keyword evidence="2" id="KW-0472">Membrane</keyword>
<feature type="transmembrane region" description="Helical" evidence="2">
    <location>
        <begin position="231"/>
        <end position="250"/>
    </location>
</feature>